<protein>
    <submittedName>
        <fullName evidence="6">ZYBA0S04-06766g1_1</fullName>
    </submittedName>
</protein>
<dbReference type="GO" id="GO:0005829">
    <property type="term" value="C:cytosol"/>
    <property type="evidence" value="ECO:0007669"/>
    <property type="project" value="TreeGrafter"/>
</dbReference>
<dbReference type="InterPro" id="IPR011989">
    <property type="entry name" value="ARM-like"/>
</dbReference>
<dbReference type="Pfam" id="PF26523">
    <property type="entry name" value="Trm732_C"/>
    <property type="match status" value="1"/>
</dbReference>
<dbReference type="SUPFAM" id="SSF48371">
    <property type="entry name" value="ARM repeat"/>
    <property type="match status" value="1"/>
</dbReference>
<organism evidence="6 7">
    <name type="scientific">Zygosaccharomyces bailii (strain CLIB 213 / ATCC 58445 / CBS 680 / BCRC 21525 / NBRC 1098 / NCYC 1416 / NRRL Y-2227)</name>
    <dbReference type="NCBI Taxonomy" id="1333698"/>
    <lineage>
        <taxon>Eukaryota</taxon>
        <taxon>Fungi</taxon>
        <taxon>Dikarya</taxon>
        <taxon>Ascomycota</taxon>
        <taxon>Saccharomycotina</taxon>
        <taxon>Saccharomycetes</taxon>
        <taxon>Saccharomycetales</taxon>
        <taxon>Saccharomycetaceae</taxon>
        <taxon>Zygosaccharomyces</taxon>
    </lineage>
</organism>
<evidence type="ECO:0000313" key="6">
    <source>
        <dbReference type="EMBL" id="CDF89540.1"/>
    </source>
</evidence>
<evidence type="ECO:0000259" key="3">
    <source>
        <dbReference type="Pfam" id="PF10350"/>
    </source>
</evidence>
<dbReference type="InterPro" id="IPR056842">
    <property type="entry name" value="THADA-like_TPR_C"/>
</dbReference>
<reference evidence="7" key="1">
    <citation type="journal article" date="2013" name="Genome Announc.">
        <title>Genome sequence of the food spoilage yeast Zygosaccharomyces bailii CLIB 213(T).</title>
        <authorList>
            <person name="Galeote V."/>
            <person name="Bigey F."/>
            <person name="Devillers H."/>
            <person name="Neuveglise C."/>
            <person name="Dequin S."/>
        </authorList>
    </citation>
    <scope>NUCLEOTIDE SEQUENCE [LARGE SCALE GENOMIC DNA]</scope>
    <source>
        <strain evidence="7">CLIB 213 / ATCC 58445 / CBS 680 / CCRC 21525 / NBRC 1098 / NCYC 1416 / NRRL Y-2227</strain>
    </source>
</reference>
<evidence type="ECO:0000259" key="4">
    <source>
        <dbReference type="Pfam" id="PF25150"/>
    </source>
</evidence>
<dbReference type="GO" id="GO:0030488">
    <property type="term" value="P:tRNA methylation"/>
    <property type="evidence" value="ECO:0007669"/>
    <property type="project" value="TreeGrafter"/>
</dbReference>
<keyword evidence="2" id="KW-0819">tRNA processing</keyword>
<dbReference type="Proteomes" id="UP000019375">
    <property type="component" value="Unassembled WGS sequence"/>
</dbReference>
<dbReference type="Pfam" id="PF25151">
    <property type="entry name" value="TPR_Trm732_C"/>
    <property type="match status" value="1"/>
</dbReference>
<dbReference type="Pfam" id="PF10350">
    <property type="entry name" value="DUF2428"/>
    <property type="match status" value="1"/>
</dbReference>
<comment type="similarity">
    <text evidence="1">Belongs to the THADA family.</text>
</comment>
<keyword evidence="7" id="KW-1185">Reference proteome</keyword>
<dbReference type="InterPro" id="IPR051954">
    <property type="entry name" value="tRNA_methyltransferase_THADA"/>
</dbReference>
<dbReference type="InterPro" id="IPR056843">
    <property type="entry name" value="THADA-like_TPR"/>
</dbReference>
<dbReference type="PANTHER" id="PTHR14387">
    <property type="entry name" value="THADA/DEATH RECEPTOR INTERACTING PROTEIN"/>
    <property type="match status" value="1"/>
</dbReference>
<feature type="domain" description="tRNA (32-2'-O)-methyltransferase regulator THADA-like TPR repeats region" evidence="4">
    <location>
        <begin position="225"/>
        <end position="489"/>
    </location>
</feature>
<name>A0A8J2XAP2_ZYGB2</name>
<gene>
    <name evidence="6" type="ORF">BN860_06766g</name>
</gene>
<evidence type="ECO:0000259" key="5">
    <source>
        <dbReference type="Pfam" id="PF25151"/>
    </source>
</evidence>
<proteinExistence type="inferred from homology"/>
<evidence type="ECO:0000256" key="1">
    <source>
        <dbReference type="ARBA" id="ARBA00010409"/>
    </source>
</evidence>
<dbReference type="PANTHER" id="PTHR14387:SF0">
    <property type="entry name" value="DUF2428 DOMAIN-CONTAINING PROTEIN"/>
    <property type="match status" value="1"/>
</dbReference>
<accession>A0A8J2XAP2</accession>
<evidence type="ECO:0000313" key="7">
    <source>
        <dbReference type="Proteomes" id="UP000019375"/>
    </source>
</evidence>
<dbReference type="Gene3D" id="1.25.10.10">
    <property type="entry name" value="Leucine-rich Repeat Variant"/>
    <property type="match status" value="1"/>
</dbReference>
<dbReference type="EMBL" id="HG316457">
    <property type="protein sequence ID" value="CDF89540.1"/>
    <property type="molecule type" value="Genomic_DNA"/>
</dbReference>
<sequence>MIDQNKVLAIKEFLLEHNPSKIENESVFEGYIGGFFDLFETFEHQTEGITDSFRLLIVDTFSIWILRSTQCLRSKKVDTAEFLSQLQNMLLTKKNSEIIFQYLTDFWTDGTTAFNNALREMFTKLLRLLDIVYSEQDRSILFNSWLEQILNIRSTLKVQYHLIDSLAPATDLYSVLQKRPDFIETSLSLMWSDALSNPIGKCLTSLLLNIYRIHYNQNESMLDQWLNLWQNPVLRIMDDLRYTKAIELYILTPLFREMPKKTFVKFIERCSTCKVSVSILLLRIGQELVIEEEPYHHDKLISLETVEQLLQQDNNKLHAFELLTFSSKTSKPVHPYIFEVIKRNLRIFFVDTNIETRNYFCSSFKHFVLRIRDSAYALNRDREKLIKAKKFPEEQDDKLKQIMQSEDFLRWLFSFLKTQICPGTQYQRNTLAFKILVLLLESGIDDTISEKYLDSRNLRTYPFSIQFFEDGILIRSLIDNLTSNYNDIRRFAKILLTMAFHSENCNSLRNEFDWKNLHQRAEGYMEDYQNTEIGAALQDFLFLTSSDKKAFMDRLLGRLQEKINESKKDYLKYHHDPVGGYFATLALLLKNDEFTSESYYNIITRCLSLILNNWDAVKGPVCCDPTEAKTALEYSKDGIKDQYIAAKAFRSIKESSALLEVIIARPSTTFEQLKTAGDFLICQLSNLRHSGAFQSVLPSFNACCSKCSAQYPNQLEVWLHIVIESLEVKTQMVTRRSGGIPYLLTAILASEKGRERPLLKFAFENLERIASLRVTQYKDEVDLPQVNAFNCIRSIFIESKLAEPCAAYVASALNLSLKNFTSNIWSLRNCSIMLFTSLQNRIFGKAGKSVSARLFFTRYYGVKELLLNVLKASLKEPTDSSNTTMSQSHVESIFLVLNLLLRLQPTPGYSGLEVYYKKVYECLESCHWHIREMAAKTMASLNGYSGTECIIMMEGVSTKNQNKLHGHLLVVKNILERNKELVQSKNSMIELFDLLLARCEEFLILNTCFATAKAYIEVLEFVLNSEHFEISKAVRNSMLTNLSQFFISHNEKYTVDGMKQLCLAMTLRMLFKHEYAENIPYLCRLSIISEFQRVQSTAIQYIVEEIDLTAPTNRETLIELKRSFMDPNTATSLKPLILRALRKIGDEITFDTVAELIREPNNEELQLSAIETLGCLAKARDAKFIEPLIGKYSNDDMPTDFRMASLKCSTNFSKNYKLPSILLQVHKMLNDDDDEIRKQAAEFLNKFFFRNIYVLSPSVTAAKFGQVFCREFSTIDDAREDVVRKLTLFWSSYDIFAPASTGFDGLFEVEKDNQFRNDIEQNIQYINILKRWHFESIEFSCWVRYCVERLLTFLKDSETLDGPLGWSSHADVFPRLCIMWNLAQTYATSLVDELEKSLRTRNVHPLIFDYLFIDF</sequence>
<dbReference type="InterPro" id="IPR016024">
    <property type="entry name" value="ARM-type_fold"/>
</dbReference>
<dbReference type="OrthoDB" id="73997at2759"/>
<dbReference type="InterPro" id="IPR019442">
    <property type="entry name" value="THADA/TRM732_DUF2428"/>
</dbReference>
<dbReference type="Pfam" id="PF25150">
    <property type="entry name" value="TPR_Trm732"/>
    <property type="match status" value="1"/>
</dbReference>
<evidence type="ECO:0000256" key="2">
    <source>
        <dbReference type="ARBA" id="ARBA00022694"/>
    </source>
</evidence>
<feature type="domain" description="DUF2428" evidence="3">
    <location>
        <begin position="602"/>
        <end position="826"/>
    </location>
</feature>
<feature type="domain" description="tRNA (32-2'-O)-methyltransferase regulator THADA-like C-terminal TPR repeats region" evidence="5">
    <location>
        <begin position="828"/>
        <end position="974"/>
    </location>
</feature>